<evidence type="ECO:0000313" key="3">
    <source>
        <dbReference type="Proteomes" id="UP000492821"/>
    </source>
</evidence>
<evidence type="ECO:0000313" key="4">
    <source>
        <dbReference type="WBParaSite" id="Pan_g12762.t1"/>
    </source>
</evidence>
<name>A0A7E4UV21_PANRE</name>
<protein>
    <recommendedName>
        <fullName evidence="1">Thioredoxin domain-containing protein 9</fullName>
    </recommendedName>
</protein>
<dbReference type="InterPro" id="IPR013766">
    <property type="entry name" value="Thioredoxin_domain"/>
</dbReference>
<evidence type="ECO:0000259" key="2">
    <source>
        <dbReference type="Pfam" id="PF00085"/>
    </source>
</evidence>
<reference evidence="3" key="1">
    <citation type="journal article" date="2013" name="Genetics">
        <title>The draft genome and transcriptome of Panagrellus redivivus are shaped by the harsh demands of a free-living lifestyle.</title>
        <authorList>
            <person name="Srinivasan J."/>
            <person name="Dillman A.R."/>
            <person name="Macchietto M.G."/>
            <person name="Heikkinen L."/>
            <person name="Lakso M."/>
            <person name="Fracchia K.M."/>
            <person name="Antoshechkin I."/>
            <person name="Mortazavi A."/>
            <person name="Wong G."/>
            <person name="Sternberg P.W."/>
        </authorList>
    </citation>
    <scope>NUCLEOTIDE SEQUENCE [LARGE SCALE GENOMIC DNA]</scope>
    <source>
        <strain evidence="3">MT8872</strain>
    </source>
</reference>
<dbReference type="Pfam" id="PF00085">
    <property type="entry name" value="Thioredoxin"/>
    <property type="match status" value="1"/>
</dbReference>
<proteinExistence type="predicted"/>
<organism evidence="3 4">
    <name type="scientific">Panagrellus redivivus</name>
    <name type="common">Microworm</name>
    <dbReference type="NCBI Taxonomy" id="6233"/>
    <lineage>
        <taxon>Eukaryota</taxon>
        <taxon>Metazoa</taxon>
        <taxon>Ecdysozoa</taxon>
        <taxon>Nematoda</taxon>
        <taxon>Chromadorea</taxon>
        <taxon>Rhabditida</taxon>
        <taxon>Tylenchina</taxon>
        <taxon>Panagrolaimomorpha</taxon>
        <taxon>Panagrolaimoidea</taxon>
        <taxon>Panagrolaimidae</taxon>
        <taxon>Panagrellus</taxon>
    </lineage>
</organism>
<dbReference type="Gene3D" id="3.40.30.10">
    <property type="entry name" value="Glutaredoxin"/>
    <property type="match status" value="1"/>
</dbReference>
<sequence>MTDQLIAQKLLAAAQVVEKQIDAEIERLDQLDDDDLEVIRQRRIAEMKAATRKRQDQEAAGHGKVTELGDERDFFEAGKKSDKLVVHFYDPTNRRCQHVDYCFEKLAPAHFGTKFVKINTEKVPFLVKRLNVRFIPSICVILDNKIKNYLRIGNDVDGKTDEQALLAHVEKWLLNETAIEKLTVTRGSKH</sequence>
<dbReference type="AlphaFoldDB" id="A0A7E4UV21"/>
<reference evidence="4" key="2">
    <citation type="submission" date="2020-10" db="UniProtKB">
        <authorList>
            <consortium name="WormBaseParasite"/>
        </authorList>
    </citation>
    <scope>IDENTIFICATION</scope>
</reference>
<dbReference type="PANTHER" id="PTHR21148">
    <property type="entry name" value="THIOREDOXIN DOMAIN-CONTAINING PROTEIN 9"/>
    <property type="match status" value="1"/>
</dbReference>
<dbReference type="Proteomes" id="UP000492821">
    <property type="component" value="Unassembled WGS sequence"/>
</dbReference>
<dbReference type="SUPFAM" id="SSF52833">
    <property type="entry name" value="Thioredoxin-like"/>
    <property type="match status" value="1"/>
</dbReference>
<accession>A0A7E4UV21</accession>
<dbReference type="InterPro" id="IPR036249">
    <property type="entry name" value="Thioredoxin-like_sf"/>
</dbReference>
<evidence type="ECO:0000256" key="1">
    <source>
        <dbReference type="ARBA" id="ARBA00026148"/>
    </source>
</evidence>
<keyword evidence="3" id="KW-1185">Reference proteome</keyword>
<feature type="domain" description="Thioredoxin" evidence="2">
    <location>
        <begin position="73"/>
        <end position="169"/>
    </location>
</feature>
<dbReference type="WBParaSite" id="Pan_g12762.t1">
    <property type="protein sequence ID" value="Pan_g12762.t1"/>
    <property type="gene ID" value="Pan_g12762"/>
</dbReference>